<reference evidence="1" key="1">
    <citation type="submission" date="2021-01" db="EMBL/GenBank/DDBJ databases">
        <title>Whole genome shotgun sequence of Actinoplanes cyaneus NBRC 14990.</title>
        <authorList>
            <person name="Komaki H."/>
            <person name="Tamura T."/>
        </authorList>
    </citation>
    <scope>NUCLEOTIDE SEQUENCE</scope>
    <source>
        <strain evidence="1">NBRC 14990</strain>
    </source>
</reference>
<gene>
    <name evidence="1" type="ORF">Acy02nite_50150</name>
</gene>
<evidence type="ECO:0000313" key="2">
    <source>
        <dbReference type="Proteomes" id="UP000619479"/>
    </source>
</evidence>
<keyword evidence="2" id="KW-1185">Reference proteome</keyword>
<dbReference type="AlphaFoldDB" id="A0A919IJX8"/>
<sequence>MQGYPFEWIGDYLCRTERYLVVLIRTIPLRFRRVQGAAFLSSSEGTPEAGLRSQAEAAVRMSAGPPRRSRRTVAAPLVALTAGGVLLSTEPERGDSAAPPGPITAAAAWPGAHRADLPGTLADGTTFDPKLFLTADTVLGTAPTRDGSRARLLLRAPGGLRELRRLPTGTAPGFDDFAVAGDDVAWAESADEGPITIWSINLRTGRPARRLTADTGNAVFYGGQNDLVIAGGRVHWAASAADPAVTEIRSVALTGGPVTVRQEPGTWGLSTWPWLTDAAGGPSGQIRLRDLSTGRDVRVATSAGDAAECSPVWCRVMVSDSRGLVRIDLMRPDGSARRRIAGAGTLAAVADVAILDRFEILSQAVPGSYVTGVAGLRVYDISTGDTVDIAAGAGSAFARAGVLWWSTGSAEAAMWHSLDLRTA</sequence>
<dbReference type="EMBL" id="BOMH01000037">
    <property type="protein sequence ID" value="GID67134.1"/>
    <property type="molecule type" value="Genomic_DNA"/>
</dbReference>
<comment type="caution">
    <text evidence="1">The sequence shown here is derived from an EMBL/GenBank/DDBJ whole genome shotgun (WGS) entry which is preliminary data.</text>
</comment>
<protein>
    <submittedName>
        <fullName evidence="1">Uncharacterized protein</fullName>
    </submittedName>
</protein>
<evidence type="ECO:0000313" key="1">
    <source>
        <dbReference type="EMBL" id="GID67134.1"/>
    </source>
</evidence>
<organism evidence="1 2">
    <name type="scientific">Actinoplanes cyaneus</name>
    <dbReference type="NCBI Taxonomy" id="52696"/>
    <lineage>
        <taxon>Bacteria</taxon>
        <taxon>Bacillati</taxon>
        <taxon>Actinomycetota</taxon>
        <taxon>Actinomycetes</taxon>
        <taxon>Micromonosporales</taxon>
        <taxon>Micromonosporaceae</taxon>
        <taxon>Actinoplanes</taxon>
    </lineage>
</organism>
<accession>A0A919IJX8</accession>
<dbReference type="Proteomes" id="UP000619479">
    <property type="component" value="Unassembled WGS sequence"/>
</dbReference>
<name>A0A919IJX8_9ACTN</name>
<proteinExistence type="predicted"/>
<dbReference type="SUPFAM" id="SSF69304">
    <property type="entry name" value="Tricorn protease N-terminal domain"/>
    <property type="match status" value="1"/>
</dbReference>